<dbReference type="Pfam" id="PF01120">
    <property type="entry name" value="Alpha_L_fucos"/>
    <property type="match status" value="1"/>
</dbReference>
<evidence type="ECO:0000256" key="10">
    <source>
        <dbReference type="ARBA" id="ARBA00074133"/>
    </source>
</evidence>
<gene>
    <name evidence="16" type="ORF">R5R35_011185</name>
</gene>
<keyword evidence="7 12" id="KW-0378">Hydrolase</keyword>
<dbReference type="GO" id="GO:0006004">
    <property type="term" value="P:fucose metabolic process"/>
    <property type="evidence" value="ECO:0007669"/>
    <property type="project" value="InterPro"/>
</dbReference>
<evidence type="ECO:0000259" key="15">
    <source>
        <dbReference type="Pfam" id="PF16757"/>
    </source>
</evidence>
<dbReference type="Proteomes" id="UP001378592">
    <property type="component" value="Unassembled WGS sequence"/>
</dbReference>
<dbReference type="EMBL" id="JAZDUA010000226">
    <property type="protein sequence ID" value="KAK7863562.1"/>
    <property type="molecule type" value="Genomic_DNA"/>
</dbReference>
<evidence type="ECO:0000256" key="2">
    <source>
        <dbReference type="ARBA" id="ARBA00000419"/>
    </source>
</evidence>
<evidence type="ECO:0000313" key="16">
    <source>
        <dbReference type="EMBL" id="KAK7863562.1"/>
    </source>
</evidence>
<dbReference type="GO" id="GO:0005764">
    <property type="term" value="C:lysosome"/>
    <property type="evidence" value="ECO:0007669"/>
    <property type="project" value="TreeGrafter"/>
</dbReference>
<dbReference type="InterPro" id="IPR018526">
    <property type="entry name" value="Glyco_hydro_29_CS"/>
</dbReference>
<dbReference type="InterPro" id="IPR057739">
    <property type="entry name" value="Glyco_hydro_29_N"/>
</dbReference>
<dbReference type="PROSITE" id="PS00385">
    <property type="entry name" value="ALPHA_L_FUCOSIDASE"/>
    <property type="match status" value="1"/>
</dbReference>
<feature type="domain" description="Glycoside hydrolase family 29 N-terminal" evidence="14">
    <location>
        <begin position="21"/>
        <end position="352"/>
    </location>
</feature>
<dbReference type="Gene3D" id="2.60.40.1180">
    <property type="entry name" value="Golgi alpha-mannosidase II"/>
    <property type="match status" value="1"/>
</dbReference>
<dbReference type="InterPro" id="IPR016286">
    <property type="entry name" value="FUC_metazoa-typ"/>
</dbReference>
<evidence type="ECO:0000256" key="12">
    <source>
        <dbReference type="PIRNR" id="PIRNR001092"/>
    </source>
</evidence>
<evidence type="ECO:0000256" key="1">
    <source>
        <dbReference type="ARBA" id="ARBA00000321"/>
    </source>
</evidence>
<dbReference type="PANTHER" id="PTHR10030:SF37">
    <property type="entry name" value="ALPHA-L-FUCOSIDASE-RELATED"/>
    <property type="match status" value="1"/>
</dbReference>
<name>A0AAN9Z5I4_9ORTH</name>
<comment type="catalytic activity">
    <reaction evidence="2">
        <text>a neolactoside IV(2)-alpha-Fuc-nLc4Cer(d18:0) + H2O = a neolactoside nLc4Cer(d18:0) + L-fucose</text>
        <dbReference type="Rhea" id="RHEA:49308"/>
        <dbReference type="ChEBI" id="CHEBI:2181"/>
        <dbReference type="ChEBI" id="CHEBI:15377"/>
        <dbReference type="ChEBI" id="CHEBI:91119"/>
        <dbReference type="ChEBI" id="CHEBI:91121"/>
    </reaction>
    <physiologicalReaction direction="left-to-right" evidence="2">
        <dbReference type="Rhea" id="RHEA:49309"/>
    </physiologicalReaction>
</comment>
<evidence type="ECO:0000256" key="3">
    <source>
        <dbReference type="ARBA" id="ARBA00004071"/>
    </source>
</evidence>
<feature type="site" description="May be important for catalysis" evidence="13">
    <location>
        <position position="281"/>
    </location>
</feature>
<protein>
    <recommendedName>
        <fullName evidence="10">Putative alpha-L-fucosidase</fullName>
        <ecNumber evidence="5">3.2.1.51</ecNumber>
    </recommendedName>
    <alternativeName>
        <fullName evidence="11">Alpha-L-fucoside fucohydrolase</fullName>
    </alternativeName>
</protein>
<dbReference type="SUPFAM" id="SSF51445">
    <property type="entry name" value="(Trans)glycosidases"/>
    <property type="match status" value="1"/>
</dbReference>
<evidence type="ECO:0000256" key="8">
    <source>
        <dbReference type="ARBA" id="ARBA00023180"/>
    </source>
</evidence>
<evidence type="ECO:0000256" key="6">
    <source>
        <dbReference type="ARBA" id="ARBA00022729"/>
    </source>
</evidence>
<feature type="domain" description="Alpha-L-fucosidase C-terminal" evidence="15">
    <location>
        <begin position="363"/>
        <end position="447"/>
    </location>
</feature>
<dbReference type="PRINTS" id="PR00741">
    <property type="entry name" value="GLHYDRLASE29"/>
</dbReference>
<accession>A0AAN9Z5I4</accession>
<comment type="function">
    <text evidence="3">Alpha-L-fucosidase is responsible for hydrolyzing the alpha-1,6-linked fucose joined to the reducing-end N-acetylglucosamine of the carbohydrate moieties of glycoproteins.</text>
</comment>
<proteinExistence type="inferred from homology"/>
<keyword evidence="8" id="KW-0325">Glycoprotein</keyword>
<reference evidence="16 17" key="1">
    <citation type="submission" date="2024-03" db="EMBL/GenBank/DDBJ databases">
        <title>The genome assembly and annotation of the cricket Gryllus longicercus Weissman &amp; Gray.</title>
        <authorList>
            <person name="Szrajer S."/>
            <person name="Gray D."/>
            <person name="Ylla G."/>
        </authorList>
    </citation>
    <scope>NUCLEOTIDE SEQUENCE [LARGE SCALE GENOMIC DNA]</scope>
    <source>
        <strain evidence="16">DAG 2021-001</strain>
        <tissue evidence="16">Whole body minus gut</tissue>
    </source>
</reference>
<evidence type="ECO:0000256" key="11">
    <source>
        <dbReference type="ARBA" id="ARBA00081661"/>
    </source>
</evidence>
<comment type="catalytic activity">
    <reaction evidence="1">
        <text>a neolactoside IV(2)-alpha-Fuc-nLc4Cer(d18:1(4E)) + H2O = a neolactoside nLc4Cer(d18:1(4E)) + L-fucose</text>
        <dbReference type="Rhea" id="RHEA:48224"/>
        <dbReference type="ChEBI" id="CHEBI:2181"/>
        <dbReference type="ChEBI" id="CHEBI:15377"/>
        <dbReference type="ChEBI" id="CHEBI:17006"/>
        <dbReference type="ChEBI" id="CHEBI:28691"/>
    </reaction>
    <physiologicalReaction direction="left-to-right" evidence="1">
        <dbReference type="Rhea" id="RHEA:48225"/>
    </physiologicalReaction>
</comment>
<organism evidence="16 17">
    <name type="scientific">Gryllus longicercus</name>
    <dbReference type="NCBI Taxonomy" id="2509291"/>
    <lineage>
        <taxon>Eukaryota</taxon>
        <taxon>Metazoa</taxon>
        <taxon>Ecdysozoa</taxon>
        <taxon>Arthropoda</taxon>
        <taxon>Hexapoda</taxon>
        <taxon>Insecta</taxon>
        <taxon>Pterygota</taxon>
        <taxon>Neoptera</taxon>
        <taxon>Polyneoptera</taxon>
        <taxon>Orthoptera</taxon>
        <taxon>Ensifera</taxon>
        <taxon>Gryllidea</taxon>
        <taxon>Grylloidea</taxon>
        <taxon>Gryllidae</taxon>
        <taxon>Gryllinae</taxon>
        <taxon>Gryllus</taxon>
    </lineage>
</organism>
<feature type="chain" id="PRO_5042675353" description="Putative alpha-L-fucosidase" evidence="12">
    <location>
        <begin position="22"/>
        <end position="460"/>
    </location>
</feature>
<evidence type="ECO:0000256" key="4">
    <source>
        <dbReference type="ARBA" id="ARBA00007951"/>
    </source>
</evidence>
<dbReference type="InterPro" id="IPR017853">
    <property type="entry name" value="GH"/>
</dbReference>
<dbReference type="AlphaFoldDB" id="A0AAN9Z5I4"/>
<comment type="similarity">
    <text evidence="4 12">Belongs to the glycosyl hydrolase 29 family.</text>
</comment>
<dbReference type="GO" id="GO:0016139">
    <property type="term" value="P:glycoside catabolic process"/>
    <property type="evidence" value="ECO:0007669"/>
    <property type="project" value="TreeGrafter"/>
</dbReference>
<dbReference type="Gene3D" id="3.20.20.80">
    <property type="entry name" value="Glycosidases"/>
    <property type="match status" value="1"/>
</dbReference>
<evidence type="ECO:0000256" key="13">
    <source>
        <dbReference type="PIRSR" id="PIRSR001092-1"/>
    </source>
</evidence>
<keyword evidence="6 12" id="KW-0732">Signal</keyword>
<evidence type="ECO:0000256" key="7">
    <source>
        <dbReference type="ARBA" id="ARBA00022801"/>
    </source>
</evidence>
<dbReference type="PIRSF" id="PIRSF001092">
    <property type="entry name" value="Alpha-L-fucosidase"/>
    <property type="match status" value="1"/>
</dbReference>
<dbReference type="SMART" id="SM00812">
    <property type="entry name" value="Alpha_L_fucos"/>
    <property type="match status" value="1"/>
</dbReference>
<keyword evidence="9 12" id="KW-0326">Glycosidase</keyword>
<evidence type="ECO:0000256" key="5">
    <source>
        <dbReference type="ARBA" id="ARBA00012662"/>
    </source>
</evidence>
<dbReference type="InterPro" id="IPR013780">
    <property type="entry name" value="Glyco_hydro_b"/>
</dbReference>
<dbReference type="InterPro" id="IPR031919">
    <property type="entry name" value="Fucosidase_C"/>
</dbReference>
<dbReference type="EC" id="3.2.1.51" evidence="5"/>
<feature type="signal peptide" evidence="12">
    <location>
        <begin position="1"/>
        <end position="21"/>
    </location>
</feature>
<evidence type="ECO:0000259" key="14">
    <source>
        <dbReference type="Pfam" id="PF01120"/>
    </source>
</evidence>
<comment type="caution">
    <text evidence="16">The sequence shown here is derived from an EMBL/GenBank/DDBJ whole genome shotgun (WGS) entry which is preliminary data.</text>
</comment>
<evidence type="ECO:0000313" key="17">
    <source>
        <dbReference type="Proteomes" id="UP001378592"/>
    </source>
</evidence>
<sequence length="460" mass="53650">MSQPCFTGYFVWLILLQRVLTQYIPTWESLDSRPLPLWYDEAKFGIFIHWGVYSVPSFESEWFGELWKAKKNSVVSFMNNYPPNFTYKDFGQQFTAEFYDPLAWANIFVKSGAKYVVLTSKHHEGFTLWPSQYSLGWNSMSTGPHRDLLGELADAVCSNTELKFGLYYSLYEWFHPLFLNDKKNNCSTKLFVTQKVIPELRDLVMKYHPAIIWVDGDWEATDCYWSSKEFLAWLYNESPVKDFVVVNDRWGIDVPCHHGDFYTCKDHFNPRVLQQHKWENCLPIDKRSWGYRRNAQLCDYKNTHEILQELVETVSCGGNLLLNIGPTKDGMIPVNMEERLYDVGSWLAINGEAIYSTKPWTTQNDSYTKGVWYTTRDEKSNKFVYAIVFDWPRNGLLTLGSPFLKDNSIILMLGTTSTLKWKVTEAGIEVTFPEKALALKWMWSLKMSNVKDKHISRCSS</sequence>
<dbReference type="Pfam" id="PF16757">
    <property type="entry name" value="Fucosidase_C"/>
    <property type="match status" value="1"/>
</dbReference>
<dbReference type="GO" id="GO:0004560">
    <property type="term" value="F:alpha-L-fucosidase activity"/>
    <property type="evidence" value="ECO:0007669"/>
    <property type="project" value="UniProtKB-EC"/>
</dbReference>
<dbReference type="InterPro" id="IPR000933">
    <property type="entry name" value="Glyco_hydro_29"/>
</dbReference>
<keyword evidence="17" id="KW-1185">Reference proteome</keyword>
<dbReference type="FunFam" id="3.20.20.80:FF:000027">
    <property type="entry name" value="Alpha-L-fucosidase"/>
    <property type="match status" value="1"/>
</dbReference>
<dbReference type="PANTHER" id="PTHR10030">
    <property type="entry name" value="ALPHA-L-FUCOSIDASE"/>
    <property type="match status" value="1"/>
</dbReference>
<evidence type="ECO:0000256" key="9">
    <source>
        <dbReference type="ARBA" id="ARBA00023295"/>
    </source>
</evidence>